<gene>
    <name evidence="2" type="ORF">SAMN04488058_101306</name>
</gene>
<proteinExistence type="predicted"/>
<sequence>MAWFYRCFQPSVVQSTANSIQQVRDTLWKDLRTHVTNARQRRRQVMPGLLPRDMRAEQAANHFAMGFTTNDSGGTGTERAQGQHNDFHLWVFEEAEGIPEFMYDAVKRQFTGNTVRLWLLIANPKTSSSTFQEMKLHPMARVFRLSLLHFPNVWNGTSEVPGGTDRNTFNAWIEDQRTFGCEVVPEHDETRHTFEVPWPVPKAGGGFHPPGTVFAPKRGFLYGALGIPPSGGGGDTFISAGRFDACLTREVEASPAGRASGQIGVDCSRFGDDAGTVYSLAQRTLRFEEAIQGAQELDEISRTDRYVQAVAKAAWRLAAQGVTRLSVRVDAGYGGGIVDALRKRTELTDLFPDGYVVHEVAFGSTPTDPDQYADLVTEMYALADEVLSAIRIEHPPLLLKRDLTERKYGYVTKGDRDVRKLEKKDSFKKRTKGQSPDDGDGAVLALAPERLFGVPLRQDRSAEVAASLTVQSVDEGGEYRDLYSWP</sequence>
<dbReference type="Proteomes" id="UP000199223">
    <property type="component" value="Unassembled WGS sequence"/>
</dbReference>
<evidence type="ECO:0000313" key="3">
    <source>
        <dbReference type="Proteomes" id="UP000199223"/>
    </source>
</evidence>
<evidence type="ECO:0000313" key="2">
    <source>
        <dbReference type="EMBL" id="SEI67332.1"/>
    </source>
</evidence>
<accession>A0A1H6SUR6</accession>
<name>A0A1H6SUR6_9DEIO</name>
<dbReference type="AlphaFoldDB" id="A0A1H6SUR6"/>
<keyword evidence="3" id="KW-1185">Reference proteome</keyword>
<protein>
    <submittedName>
        <fullName evidence="2">Uncharacterized protein</fullName>
    </submittedName>
</protein>
<reference evidence="3" key="1">
    <citation type="submission" date="2016-10" db="EMBL/GenBank/DDBJ databases">
        <authorList>
            <person name="Varghese N."/>
            <person name="Submissions S."/>
        </authorList>
    </citation>
    <scope>NUCLEOTIDE SEQUENCE [LARGE SCALE GENOMIC DNA]</scope>
    <source>
        <strain evidence="3">CGMCC 1.10218</strain>
    </source>
</reference>
<dbReference type="EMBL" id="FNZA01000001">
    <property type="protein sequence ID" value="SEI67332.1"/>
    <property type="molecule type" value="Genomic_DNA"/>
</dbReference>
<organism evidence="2 3">
    <name type="scientific">Deinococcus reticulitermitis</name>
    <dbReference type="NCBI Taxonomy" id="856736"/>
    <lineage>
        <taxon>Bacteria</taxon>
        <taxon>Thermotogati</taxon>
        <taxon>Deinococcota</taxon>
        <taxon>Deinococci</taxon>
        <taxon>Deinococcales</taxon>
        <taxon>Deinococcaceae</taxon>
        <taxon>Deinococcus</taxon>
    </lineage>
</organism>
<dbReference type="Gene3D" id="3.30.420.240">
    <property type="match status" value="1"/>
</dbReference>
<dbReference type="RefSeq" id="WP_092262752.1">
    <property type="nucleotide sequence ID" value="NZ_FNZA01000001.1"/>
</dbReference>
<feature type="region of interest" description="Disordered" evidence="1">
    <location>
        <begin position="422"/>
        <end position="442"/>
    </location>
</feature>
<dbReference type="OrthoDB" id="9775154at2"/>
<evidence type="ECO:0000256" key="1">
    <source>
        <dbReference type="SAM" id="MobiDB-lite"/>
    </source>
</evidence>